<sequence length="837" mass="92107">MTEVAHVSSLTKDDEEAGESDGGIRRHRNSRASEPAPHYLHRPVSDRQVRLSVVVPTRNEAENIPTLLSRLGGAVAALGAEIIFVDDSDDDTVDVLARHATDAPVTVRLLHRPPSARAGGLSGAVLHGARHARGEWVMVMDADLQHPPESAGRLADIAMRHDVDVVIGTRYAGEGSTEGLGGAAREATSSWATRLAKSLFPRRLTTISDPMSGLFAFRRAAVDLDGMNPIGFKVLLELVVRHPGARVAEVAYEMAHRHAGRSKASAREGLTFLRHLGRLRSRRLVGQMRERPAAARDRLPELIRMVAFGLVGLTGLVVNTAALWFFYEPANLHHLLGAALATQLSTAWNFVLVDLLIYRRTRQGSRAGRASRFFLLNNLLLLLLRLPVLQALVWAGVGILTSNALTLAALFLVRFLINDRVIYSPGSTARRDPVRMLVSLRAPEAAATPSRKRYQYLAYRYDVAGVVTIGSQIMLPELEFFRAQWVADSDVDIAVRVSDVGGRGPQRRAAMTEYANESVLRYEEHLGRLGANFRIQLGSPIDIQVGPLLARSPHVVYTNIIEALLRFVLVSRGHMLLHSACVNLNGVGVMLSALTDTGKTATVLRLLRDHGGHFLSDDMTLIGPDGVATCFPKPLTISAHTLRAVQAQDLTPAEWRRLQFQSRLHSKGGRSLALTLSRFNVPIMGINAITQRLIPPPKYSVDRLVPCRIGTSTRVEELFIIERGTPRISELGADETLERMIQNTDDAYGFPPFRYLAPAITIDGQGYAQLRQREREILAAFLSHVRSRVLASDRFGWADEIPNLLRTERRGLPTEQQVLLPTWPSWPGALAPSGARA</sequence>
<reference evidence="12 13" key="1">
    <citation type="submission" date="2024-06" db="EMBL/GenBank/DDBJ databases">
        <title>The Natural Products Discovery Center: Release of the First 8490 Sequenced Strains for Exploring Actinobacteria Biosynthetic Diversity.</title>
        <authorList>
            <person name="Kalkreuter E."/>
            <person name="Kautsar S.A."/>
            <person name="Yang D."/>
            <person name="Bader C.D."/>
            <person name="Teijaro C.N."/>
            <person name="Fluegel L."/>
            <person name="Davis C.M."/>
            <person name="Simpson J.R."/>
            <person name="Lauterbach L."/>
            <person name="Steele A.D."/>
            <person name="Gui C."/>
            <person name="Meng S."/>
            <person name="Li G."/>
            <person name="Viehrig K."/>
            <person name="Ye F."/>
            <person name="Su P."/>
            <person name="Kiefer A.F."/>
            <person name="Nichols A."/>
            <person name="Cepeda A.J."/>
            <person name="Yan W."/>
            <person name="Fan B."/>
            <person name="Jiang Y."/>
            <person name="Adhikari A."/>
            <person name="Zheng C.-J."/>
            <person name="Schuster L."/>
            <person name="Cowan T.M."/>
            <person name="Smanski M.J."/>
            <person name="Chevrette M.G."/>
            <person name="De Carvalho L.P.S."/>
            <person name="Shen B."/>
        </authorList>
    </citation>
    <scope>NUCLEOTIDE SEQUENCE [LARGE SCALE GENOMIC DNA]</scope>
    <source>
        <strain evidence="12 13">NPDC006286</strain>
    </source>
</reference>
<evidence type="ECO:0000259" key="11">
    <source>
        <dbReference type="Pfam" id="PF04138"/>
    </source>
</evidence>
<comment type="caution">
    <text evidence="12">The sequence shown here is derived from an EMBL/GenBank/DDBJ whole genome shotgun (WGS) entry which is preliminary data.</text>
</comment>
<dbReference type="Gene3D" id="3.90.550.10">
    <property type="entry name" value="Spore Coat Polysaccharide Biosynthesis Protein SpsA, Chain A"/>
    <property type="match status" value="1"/>
</dbReference>
<keyword evidence="13" id="KW-1185">Reference proteome</keyword>
<feature type="region of interest" description="Disordered" evidence="8">
    <location>
        <begin position="1"/>
        <end position="43"/>
    </location>
</feature>
<organism evidence="12 13">
    <name type="scientific">Micromonospora fulviviridis</name>
    <dbReference type="NCBI Taxonomy" id="47860"/>
    <lineage>
        <taxon>Bacteria</taxon>
        <taxon>Bacillati</taxon>
        <taxon>Actinomycetota</taxon>
        <taxon>Actinomycetes</taxon>
        <taxon>Micromonosporales</taxon>
        <taxon>Micromonosporaceae</taxon>
        <taxon>Micromonospora</taxon>
    </lineage>
</organism>
<dbReference type="Pfam" id="PF00535">
    <property type="entry name" value="Glycos_transf_2"/>
    <property type="match status" value="1"/>
</dbReference>
<keyword evidence="4 12" id="KW-0808">Transferase</keyword>
<evidence type="ECO:0000256" key="2">
    <source>
        <dbReference type="ARBA" id="ARBA00006739"/>
    </source>
</evidence>
<dbReference type="EC" id="2.4.-.-" evidence="12"/>
<keyword evidence="3 12" id="KW-0328">Glycosyltransferase</keyword>
<evidence type="ECO:0000256" key="8">
    <source>
        <dbReference type="SAM" id="MobiDB-lite"/>
    </source>
</evidence>
<evidence type="ECO:0000256" key="9">
    <source>
        <dbReference type="SAM" id="Phobius"/>
    </source>
</evidence>
<dbReference type="RefSeq" id="WP_355667589.1">
    <property type="nucleotide sequence ID" value="NZ_JBEXRX010000147.1"/>
</dbReference>
<gene>
    <name evidence="12" type="ORF">ABZ071_29955</name>
</gene>
<feature type="transmembrane region" description="Helical" evidence="9">
    <location>
        <begin position="306"/>
        <end position="327"/>
    </location>
</feature>
<evidence type="ECO:0000256" key="1">
    <source>
        <dbReference type="ARBA" id="ARBA00004141"/>
    </source>
</evidence>
<evidence type="ECO:0000256" key="7">
    <source>
        <dbReference type="ARBA" id="ARBA00023136"/>
    </source>
</evidence>
<comment type="similarity">
    <text evidence="2">Belongs to the glycosyltransferase 2 family.</text>
</comment>
<evidence type="ECO:0000259" key="10">
    <source>
        <dbReference type="Pfam" id="PF00535"/>
    </source>
</evidence>
<dbReference type="InterPro" id="IPR039528">
    <property type="entry name" value="DPM1-like"/>
</dbReference>
<feature type="transmembrane region" description="Helical" evidence="9">
    <location>
        <begin position="333"/>
        <end position="358"/>
    </location>
</feature>
<evidence type="ECO:0000256" key="5">
    <source>
        <dbReference type="ARBA" id="ARBA00022692"/>
    </source>
</evidence>
<dbReference type="Pfam" id="PF04138">
    <property type="entry name" value="GtrA_DPMS_TM"/>
    <property type="match status" value="1"/>
</dbReference>
<protein>
    <submittedName>
        <fullName evidence="12">Glycosyltransferase</fullName>
        <ecNumber evidence="12">2.4.-.-</ecNumber>
    </submittedName>
</protein>
<dbReference type="InterPro" id="IPR027417">
    <property type="entry name" value="P-loop_NTPase"/>
</dbReference>
<feature type="transmembrane region" description="Helical" evidence="9">
    <location>
        <begin position="370"/>
        <end position="388"/>
    </location>
</feature>
<evidence type="ECO:0000256" key="6">
    <source>
        <dbReference type="ARBA" id="ARBA00022989"/>
    </source>
</evidence>
<dbReference type="Proteomes" id="UP001550348">
    <property type="component" value="Unassembled WGS sequence"/>
</dbReference>
<keyword evidence="6 9" id="KW-1133">Transmembrane helix</keyword>
<dbReference type="Gene3D" id="3.40.50.300">
    <property type="entry name" value="P-loop containing nucleotide triphosphate hydrolases"/>
    <property type="match status" value="1"/>
</dbReference>
<proteinExistence type="inferred from homology"/>
<feature type="domain" description="Glycosyltransferase 2-like" evidence="10">
    <location>
        <begin position="52"/>
        <end position="222"/>
    </location>
</feature>
<evidence type="ECO:0000256" key="4">
    <source>
        <dbReference type="ARBA" id="ARBA00022679"/>
    </source>
</evidence>
<evidence type="ECO:0000313" key="13">
    <source>
        <dbReference type="Proteomes" id="UP001550348"/>
    </source>
</evidence>
<feature type="domain" description="GtrA/DPMS transmembrane" evidence="11">
    <location>
        <begin position="308"/>
        <end position="422"/>
    </location>
</feature>
<dbReference type="InterPro" id="IPR029044">
    <property type="entry name" value="Nucleotide-diphossugar_trans"/>
</dbReference>
<comment type="subcellular location">
    <subcellularLocation>
        <location evidence="1">Membrane</location>
        <topology evidence="1">Multi-pass membrane protein</topology>
    </subcellularLocation>
</comment>
<dbReference type="PANTHER" id="PTHR43398:SF1">
    <property type="entry name" value="DOLICHOL-PHOSPHATE MANNOSYLTRANSFERASE SUBUNIT 1"/>
    <property type="match status" value="1"/>
</dbReference>
<dbReference type="SUPFAM" id="SSF53448">
    <property type="entry name" value="Nucleotide-diphospho-sugar transferases"/>
    <property type="match status" value="1"/>
</dbReference>
<keyword evidence="7 9" id="KW-0472">Membrane</keyword>
<dbReference type="GO" id="GO:0016757">
    <property type="term" value="F:glycosyltransferase activity"/>
    <property type="evidence" value="ECO:0007669"/>
    <property type="project" value="UniProtKB-KW"/>
</dbReference>
<evidence type="ECO:0000256" key="3">
    <source>
        <dbReference type="ARBA" id="ARBA00022676"/>
    </source>
</evidence>
<dbReference type="EMBL" id="JBEXRX010000147">
    <property type="protein sequence ID" value="MEU0156046.1"/>
    <property type="molecule type" value="Genomic_DNA"/>
</dbReference>
<keyword evidence="5 9" id="KW-0812">Transmembrane</keyword>
<accession>A0ABV2VTC7</accession>
<dbReference type="InterPro" id="IPR007267">
    <property type="entry name" value="GtrA_DPMS_TM"/>
</dbReference>
<feature type="transmembrane region" description="Helical" evidence="9">
    <location>
        <begin position="394"/>
        <end position="417"/>
    </location>
</feature>
<dbReference type="PANTHER" id="PTHR43398">
    <property type="entry name" value="DOLICHOL-PHOSPHATE MANNOSYLTRANSFERASE SUBUNIT 1"/>
    <property type="match status" value="1"/>
</dbReference>
<evidence type="ECO:0000313" key="12">
    <source>
        <dbReference type="EMBL" id="MEU0156046.1"/>
    </source>
</evidence>
<dbReference type="InterPro" id="IPR001173">
    <property type="entry name" value="Glyco_trans_2-like"/>
</dbReference>
<name>A0ABV2VTC7_9ACTN</name>